<dbReference type="RefSeq" id="WP_107303187.1">
    <property type="nucleotide sequence ID" value="NZ_AP024852.1"/>
</dbReference>
<protein>
    <submittedName>
        <fullName evidence="1">Uncharacterized protein</fullName>
    </submittedName>
</protein>
<name>A0A2T3NQX6_9GAMM</name>
<evidence type="ECO:0000313" key="2">
    <source>
        <dbReference type="Proteomes" id="UP000240481"/>
    </source>
</evidence>
<dbReference type="InterPro" id="IPR029045">
    <property type="entry name" value="ClpP/crotonase-like_dom_sf"/>
</dbReference>
<dbReference type="Proteomes" id="UP000240481">
    <property type="component" value="Unassembled WGS sequence"/>
</dbReference>
<dbReference type="EMBL" id="PYLZ01000027">
    <property type="protein sequence ID" value="PSW18648.1"/>
    <property type="molecule type" value="Genomic_DNA"/>
</dbReference>
<dbReference type="OrthoDB" id="5935280at2"/>
<sequence length="248" mass="27846">MISPKLLKKFFYQSIALLIILLVGLYFACSVIPTIKANFGFNEEVSIRDDVSLPKVLMAKACDKNEENCLDNVILFAGIFDQGTENSASRLLEKLNQADKFSHNVCFWSPGGSIDSAVRIGNWIKSNNLNTCLAEKYIIEGRGTLSGTHCNSACPFVFLMGDTRTRLGDDLKLVVHHSGGKIDLCFACWKFNSLNSTAYDDYSEMLLSSEHIDKEQHIELLKYSLKTHFSDGKALTKDDWRSYSIFTN</sequence>
<comment type="caution">
    <text evidence="1">The sequence shown here is derived from an EMBL/GenBank/DDBJ whole genome shotgun (WGS) entry which is preliminary data.</text>
</comment>
<dbReference type="SUPFAM" id="SSF52096">
    <property type="entry name" value="ClpP/crotonase"/>
    <property type="match status" value="1"/>
</dbReference>
<reference evidence="1 2" key="1">
    <citation type="submission" date="2018-01" db="EMBL/GenBank/DDBJ databases">
        <title>Whole genome sequencing of Histamine producing bacteria.</title>
        <authorList>
            <person name="Butler K."/>
        </authorList>
    </citation>
    <scope>NUCLEOTIDE SEQUENCE [LARGE SCALE GENOMIC DNA]</scope>
    <source>
        <strain evidence="1 2">DSM 24669</strain>
    </source>
</reference>
<dbReference type="AlphaFoldDB" id="A0A2T3NQX6"/>
<gene>
    <name evidence="1" type="ORF">C9I94_24470</name>
</gene>
<accession>A0A2T3NQX6</accession>
<organism evidence="1 2">
    <name type="scientific">Photobacterium swingsii</name>
    <dbReference type="NCBI Taxonomy" id="680026"/>
    <lineage>
        <taxon>Bacteria</taxon>
        <taxon>Pseudomonadati</taxon>
        <taxon>Pseudomonadota</taxon>
        <taxon>Gammaproteobacteria</taxon>
        <taxon>Vibrionales</taxon>
        <taxon>Vibrionaceae</taxon>
        <taxon>Photobacterium</taxon>
    </lineage>
</organism>
<keyword evidence="2" id="KW-1185">Reference proteome</keyword>
<proteinExistence type="predicted"/>
<evidence type="ECO:0000313" key="1">
    <source>
        <dbReference type="EMBL" id="PSW18648.1"/>
    </source>
</evidence>